<protein>
    <submittedName>
        <fullName evidence="2">S26 family signal peptidase</fullName>
    </submittedName>
</protein>
<dbReference type="EMBL" id="JBFSSG010000001">
    <property type="protein sequence ID" value="MEZ8719457.1"/>
    <property type="molecule type" value="Genomic_DNA"/>
</dbReference>
<dbReference type="SUPFAM" id="SSF51306">
    <property type="entry name" value="LexA/Signal peptidase"/>
    <property type="match status" value="1"/>
</dbReference>
<dbReference type="Proteomes" id="UP001570071">
    <property type="component" value="Unassembled WGS sequence"/>
</dbReference>
<sequence length="174" mass="18815">MSNQPLTGKLTSKAKERVYKPIILACVCTAAITGFSSRYTLLPPVSDFPCIPGRLFIMDRADQNIERGDLVTFKAQGAVLFPDGTLFTKISAGVGGDTVEVNRNIVSNGPRIYHSDVSVTADHLKVSLDSLSRKEALPDGKLFALGTLPGSYDSRFWGSVDVESQVIGKAYVIF</sequence>
<dbReference type="InterPro" id="IPR019533">
    <property type="entry name" value="Peptidase_S26"/>
</dbReference>
<keyword evidence="3" id="KW-1185">Reference proteome</keyword>
<dbReference type="RefSeq" id="WP_269337197.1">
    <property type="nucleotide sequence ID" value="NZ_JBFSSG010000001.1"/>
</dbReference>
<comment type="caution">
    <text evidence="2">The sequence shown here is derived from an EMBL/GenBank/DDBJ whole genome shotgun (WGS) entry which is preliminary data.</text>
</comment>
<organism evidence="2 3">
    <name type="scientific">Vibrio pomeroyi</name>
    <dbReference type="NCBI Taxonomy" id="198832"/>
    <lineage>
        <taxon>Bacteria</taxon>
        <taxon>Pseudomonadati</taxon>
        <taxon>Pseudomonadota</taxon>
        <taxon>Gammaproteobacteria</taxon>
        <taxon>Vibrionales</taxon>
        <taxon>Vibrionaceae</taxon>
        <taxon>Vibrio</taxon>
    </lineage>
</organism>
<dbReference type="Pfam" id="PF10502">
    <property type="entry name" value="Peptidase_S26"/>
    <property type="match status" value="1"/>
</dbReference>
<evidence type="ECO:0000313" key="2">
    <source>
        <dbReference type="EMBL" id="MEZ8719457.1"/>
    </source>
</evidence>
<feature type="domain" description="Peptidase S26" evidence="1">
    <location>
        <begin position="19"/>
        <end position="173"/>
    </location>
</feature>
<evidence type="ECO:0000313" key="3">
    <source>
        <dbReference type="Proteomes" id="UP001570071"/>
    </source>
</evidence>
<name>A0ABV4MQQ8_9VIBR</name>
<proteinExistence type="predicted"/>
<reference evidence="2 3" key="1">
    <citation type="journal article" date="2024" name="ISME J.">
        <title>Tailless and filamentous prophages are predominant in marine Vibrio.</title>
        <authorList>
            <person name="Steensen K."/>
            <person name="Seneca J."/>
            <person name="Bartlau N."/>
            <person name="Yu X.A."/>
            <person name="Hussain F.A."/>
            <person name="Polz M.F."/>
        </authorList>
    </citation>
    <scope>NUCLEOTIDE SEQUENCE [LARGE SCALE GENOMIC DNA]</scope>
    <source>
        <strain evidence="2 3">10N.239.312.F12</strain>
    </source>
</reference>
<gene>
    <name evidence="2" type="ORF">AB6D66_00165</name>
</gene>
<dbReference type="Gene3D" id="2.10.109.10">
    <property type="entry name" value="Umud Fragment, subunit A"/>
    <property type="match status" value="1"/>
</dbReference>
<evidence type="ECO:0000259" key="1">
    <source>
        <dbReference type="Pfam" id="PF10502"/>
    </source>
</evidence>
<dbReference type="InterPro" id="IPR036286">
    <property type="entry name" value="LexA/Signal_pep-like_sf"/>
</dbReference>
<accession>A0ABV4MQQ8</accession>